<gene>
    <name evidence="3" type="ORF">HUV48_09730</name>
</gene>
<dbReference type="InterPro" id="IPR013216">
    <property type="entry name" value="Methyltransf_11"/>
</dbReference>
<feature type="region of interest" description="Disordered" evidence="1">
    <location>
        <begin position="1"/>
        <end position="20"/>
    </location>
</feature>
<accession>A0A850H638</accession>
<keyword evidence="3" id="KW-0808">Transferase</keyword>
<feature type="compositionally biased region" description="Basic and acidic residues" evidence="1">
    <location>
        <begin position="357"/>
        <end position="370"/>
    </location>
</feature>
<dbReference type="SUPFAM" id="SSF53335">
    <property type="entry name" value="S-adenosyl-L-methionine-dependent methyltransferases"/>
    <property type="match status" value="1"/>
</dbReference>
<evidence type="ECO:0000256" key="1">
    <source>
        <dbReference type="SAM" id="MobiDB-lite"/>
    </source>
</evidence>
<comment type="caution">
    <text evidence="3">The sequence shown here is derived from an EMBL/GenBank/DDBJ whole genome shotgun (WGS) entry which is preliminary data.</text>
</comment>
<evidence type="ECO:0000259" key="2">
    <source>
        <dbReference type="Pfam" id="PF08241"/>
    </source>
</evidence>
<keyword evidence="3" id="KW-0489">Methyltransferase</keyword>
<dbReference type="Proteomes" id="UP000561438">
    <property type="component" value="Unassembled WGS sequence"/>
</dbReference>
<protein>
    <submittedName>
        <fullName evidence="3">Class I SAM-dependent methyltransferase</fullName>
    </submittedName>
</protein>
<feature type="region of interest" description="Disordered" evidence="1">
    <location>
        <begin position="345"/>
        <end position="370"/>
    </location>
</feature>
<dbReference type="AlphaFoldDB" id="A0A850H638"/>
<dbReference type="GO" id="GO:0008757">
    <property type="term" value="F:S-adenosylmethionine-dependent methyltransferase activity"/>
    <property type="evidence" value="ECO:0007669"/>
    <property type="project" value="InterPro"/>
</dbReference>
<dbReference type="GO" id="GO:0032259">
    <property type="term" value="P:methylation"/>
    <property type="evidence" value="ECO:0007669"/>
    <property type="project" value="UniProtKB-KW"/>
</dbReference>
<sequence>MSDQSPFRSPTTSRALHYDTPHSLSDGQFERWPVVDGIPYLRTASEGLVALALSELDGGNPDAALVALLTDQDTWWNGPPTDLDELRELVRRRDTVTLREAMTLLRYGPVGDYFAHRWSDPTFLAGLALLEAHWNEPESAFELAGGIGHYARELTRRGVKCISADIVFSKCWLAKQFVAPEAEYVIFDAKDSWPVAGRTFDLVHCQDAFYFLPDQAKVADRLRNVLSDGGVLAVGHLHNDAVAGGAFGPAKTAAEWQTLFPDAHVYDERELRRALLSGERPVQAEWTADPQVEAWAIVEGGNQPRAIGGGLAVPPQNAVLRANPLIEPDGPMWPSERYAAEYGPAATWTDPTSPVAPERDRRLVDLPERW</sequence>
<evidence type="ECO:0000313" key="4">
    <source>
        <dbReference type="Proteomes" id="UP000561438"/>
    </source>
</evidence>
<feature type="compositionally biased region" description="Polar residues" evidence="1">
    <location>
        <begin position="1"/>
        <end position="14"/>
    </location>
</feature>
<organism evidence="3 4">
    <name type="scientific">Qipengyuania atrilutea</name>
    <dbReference type="NCBI Taxonomy" id="2744473"/>
    <lineage>
        <taxon>Bacteria</taxon>
        <taxon>Pseudomonadati</taxon>
        <taxon>Pseudomonadota</taxon>
        <taxon>Alphaproteobacteria</taxon>
        <taxon>Sphingomonadales</taxon>
        <taxon>Erythrobacteraceae</taxon>
        <taxon>Qipengyuania</taxon>
    </lineage>
</organism>
<reference evidence="3 4" key="1">
    <citation type="submission" date="2020-06" db="EMBL/GenBank/DDBJ databases">
        <title>Altererythrobacter sp. HHU K3-1.</title>
        <authorList>
            <person name="Zhang D."/>
            <person name="Xue H."/>
        </authorList>
    </citation>
    <scope>NUCLEOTIDE SEQUENCE [LARGE SCALE GENOMIC DNA]</scope>
    <source>
        <strain evidence="3 4">HHU K3-1</strain>
    </source>
</reference>
<dbReference type="EMBL" id="JABWGV010000003">
    <property type="protein sequence ID" value="NVD45293.1"/>
    <property type="molecule type" value="Genomic_DNA"/>
</dbReference>
<evidence type="ECO:0000313" key="3">
    <source>
        <dbReference type="EMBL" id="NVD45293.1"/>
    </source>
</evidence>
<dbReference type="Pfam" id="PF08241">
    <property type="entry name" value="Methyltransf_11"/>
    <property type="match status" value="1"/>
</dbReference>
<dbReference type="InterPro" id="IPR029063">
    <property type="entry name" value="SAM-dependent_MTases_sf"/>
</dbReference>
<dbReference type="RefSeq" id="WP_176267589.1">
    <property type="nucleotide sequence ID" value="NZ_JABWGV010000003.1"/>
</dbReference>
<name>A0A850H638_9SPHN</name>
<feature type="domain" description="Methyltransferase type 11" evidence="2">
    <location>
        <begin position="142"/>
        <end position="233"/>
    </location>
</feature>
<keyword evidence="4" id="KW-1185">Reference proteome</keyword>
<proteinExistence type="predicted"/>
<dbReference type="Gene3D" id="3.40.50.150">
    <property type="entry name" value="Vaccinia Virus protein VP39"/>
    <property type="match status" value="1"/>
</dbReference>